<dbReference type="RefSeq" id="WP_093524104.1">
    <property type="nucleotide sequence ID" value="NZ_FOIJ01000013.1"/>
</dbReference>
<feature type="signal peptide" evidence="2">
    <location>
        <begin position="1"/>
        <end position="23"/>
    </location>
</feature>
<sequence length="258" mass="27610">MNLHPFWKLSALTLSLIAPAAMADWRNNGNIKRDQSDDSDYSDDRSRNDEDDADAEDGEESSGQDGRGFSLGLRAGYGLPLGKATGEADANLSDVISGIIPLQLDAGYFLTSHLYLGGSFQYAPGLLAEDCEEGASCSISVMRFGVNLAYHTAPFAKVDPWVGLGVGYERFNLSASAEFGGETIEASTTASGFEFAALQGGVDFKLSKHFAVGPFATFTVGQYSSLSVSDGEDSASVDIDEKAFHFWLMGGIKAQYRF</sequence>
<dbReference type="EMBL" id="FOIJ01000013">
    <property type="protein sequence ID" value="SEU27564.1"/>
    <property type="molecule type" value="Genomic_DNA"/>
</dbReference>
<gene>
    <name evidence="4" type="ORF">SAMN05443639_11316</name>
</gene>
<evidence type="ECO:0000259" key="3">
    <source>
        <dbReference type="Pfam" id="PF03797"/>
    </source>
</evidence>
<dbReference type="Proteomes" id="UP000199181">
    <property type="component" value="Unassembled WGS sequence"/>
</dbReference>
<protein>
    <submittedName>
        <fullName evidence="4">Outer membrane protein beta-barrel domain-containing protein</fullName>
    </submittedName>
</protein>
<feature type="chain" id="PRO_5011594465" evidence="2">
    <location>
        <begin position="24"/>
        <end position="258"/>
    </location>
</feature>
<organism evidence="4 5">
    <name type="scientific">Stigmatella erecta</name>
    <dbReference type="NCBI Taxonomy" id="83460"/>
    <lineage>
        <taxon>Bacteria</taxon>
        <taxon>Pseudomonadati</taxon>
        <taxon>Myxococcota</taxon>
        <taxon>Myxococcia</taxon>
        <taxon>Myxococcales</taxon>
        <taxon>Cystobacterineae</taxon>
        <taxon>Archangiaceae</taxon>
        <taxon>Stigmatella</taxon>
    </lineage>
</organism>
<dbReference type="InterPro" id="IPR011250">
    <property type="entry name" value="OMP/PagP_B-barrel"/>
</dbReference>
<proteinExistence type="predicted"/>
<evidence type="ECO:0000313" key="5">
    <source>
        <dbReference type="Proteomes" id="UP000199181"/>
    </source>
</evidence>
<keyword evidence="2" id="KW-0732">Signal</keyword>
<evidence type="ECO:0000256" key="2">
    <source>
        <dbReference type="SAM" id="SignalP"/>
    </source>
</evidence>
<evidence type="ECO:0000313" key="4">
    <source>
        <dbReference type="EMBL" id="SEU27564.1"/>
    </source>
</evidence>
<dbReference type="AlphaFoldDB" id="A0A1I0KRK4"/>
<feature type="compositionally biased region" description="Acidic residues" evidence="1">
    <location>
        <begin position="49"/>
        <end position="62"/>
    </location>
</feature>
<feature type="compositionally biased region" description="Basic and acidic residues" evidence="1">
    <location>
        <begin position="31"/>
        <end position="48"/>
    </location>
</feature>
<dbReference type="InterPro" id="IPR005546">
    <property type="entry name" value="Autotransporte_beta"/>
</dbReference>
<dbReference type="Gene3D" id="2.40.160.20">
    <property type="match status" value="1"/>
</dbReference>
<keyword evidence="5" id="KW-1185">Reference proteome</keyword>
<accession>A0A1I0KRK4</accession>
<feature type="domain" description="Autotransporter" evidence="3">
    <location>
        <begin position="107"/>
        <end position="247"/>
    </location>
</feature>
<dbReference type="Pfam" id="PF03797">
    <property type="entry name" value="Autotransporter"/>
    <property type="match status" value="1"/>
</dbReference>
<evidence type="ECO:0000256" key="1">
    <source>
        <dbReference type="SAM" id="MobiDB-lite"/>
    </source>
</evidence>
<reference evidence="5" key="1">
    <citation type="submission" date="2016-10" db="EMBL/GenBank/DDBJ databases">
        <authorList>
            <person name="Varghese N."/>
            <person name="Submissions S."/>
        </authorList>
    </citation>
    <scope>NUCLEOTIDE SEQUENCE [LARGE SCALE GENOMIC DNA]</scope>
    <source>
        <strain evidence="5">DSM 16858</strain>
    </source>
</reference>
<name>A0A1I0KRK4_9BACT</name>
<dbReference type="SUPFAM" id="SSF56925">
    <property type="entry name" value="OMPA-like"/>
    <property type="match status" value="1"/>
</dbReference>
<feature type="region of interest" description="Disordered" evidence="1">
    <location>
        <begin position="28"/>
        <end position="69"/>
    </location>
</feature>